<name>A0ABY7CRB6_9BASI</name>
<proteinExistence type="predicted"/>
<keyword evidence="2" id="KW-1185">Reference proteome</keyword>
<evidence type="ECO:0000313" key="1">
    <source>
        <dbReference type="EMBL" id="WAQ85272.1"/>
    </source>
</evidence>
<gene>
    <name evidence="1" type="ORF">PtA15_5A847</name>
</gene>
<dbReference type="RefSeq" id="XP_053020827.1">
    <property type="nucleotide sequence ID" value="XM_053169651.1"/>
</dbReference>
<protein>
    <submittedName>
        <fullName evidence="1">Uncharacterized protein</fullName>
    </submittedName>
</protein>
<organism evidence="1 2">
    <name type="scientific">Puccinia triticina</name>
    <dbReference type="NCBI Taxonomy" id="208348"/>
    <lineage>
        <taxon>Eukaryota</taxon>
        <taxon>Fungi</taxon>
        <taxon>Dikarya</taxon>
        <taxon>Basidiomycota</taxon>
        <taxon>Pucciniomycotina</taxon>
        <taxon>Pucciniomycetes</taxon>
        <taxon>Pucciniales</taxon>
        <taxon>Pucciniaceae</taxon>
        <taxon>Puccinia</taxon>
    </lineage>
</organism>
<sequence length="164" mass="17850">MSESLLPPENAGFLPSHRQTEALAAPKNAKTNTKDISIDSGILQIEFGRAKSLDTIAGAKAASTANLVIVSQVLRQAPRPPSGRAQRFLLTPSNPGLSNAYKVKMLMWLFFIAKETSTIHLKVSNLLTLISLQASRTREEICSPESALASEPTERKLTHLCKLK</sequence>
<dbReference type="EMBL" id="CP110425">
    <property type="protein sequence ID" value="WAQ85272.1"/>
    <property type="molecule type" value="Genomic_DNA"/>
</dbReference>
<reference evidence="1" key="1">
    <citation type="submission" date="2022-10" db="EMBL/GenBank/DDBJ databases">
        <title>Puccinia triticina Genome sequencing and assembly.</title>
        <authorList>
            <person name="Li C."/>
        </authorList>
    </citation>
    <scope>NUCLEOTIDE SEQUENCE</scope>
    <source>
        <strain evidence="1">Pt15</strain>
    </source>
</reference>
<accession>A0ABY7CRB6</accession>
<dbReference type="Proteomes" id="UP001164743">
    <property type="component" value="Chromosome 5A"/>
</dbReference>
<evidence type="ECO:0000313" key="2">
    <source>
        <dbReference type="Proteomes" id="UP001164743"/>
    </source>
</evidence>
<dbReference type="GeneID" id="77810546"/>